<dbReference type="PANTHER" id="PTHR42759:SF5">
    <property type="entry name" value="METHANOL DEHYDROGENASE REGULATOR"/>
    <property type="match status" value="1"/>
</dbReference>
<dbReference type="InterPro" id="IPR027417">
    <property type="entry name" value="P-loop_NTPase"/>
</dbReference>
<dbReference type="Gene3D" id="1.10.8.80">
    <property type="entry name" value="Magnesium chelatase subunit I, C-Terminal domain"/>
    <property type="match status" value="1"/>
</dbReference>
<dbReference type="Pfam" id="PF17863">
    <property type="entry name" value="AAA_lid_2"/>
    <property type="match status" value="1"/>
</dbReference>
<dbReference type="InterPro" id="IPR011703">
    <property type="entry name" value="ATPase_AAA-3"/>
</dbReference>
<keyword evidence="2" id="KW-0067">ATP-binding</keyword>
<reference evidence="5" key="1">
    <citation type="journal article" date="2020" name="mSystems">
        <title>Genome- and Community-Level Interaction Insights into Carbon Utilization and Element Cycling Functions of Hydrothermarchaeota in Hydrothermal Sediment.</title>
        <authorList>
            <person name="Zhou Z."/>
            <person name="Liu Y."/>
            <person name="Xu W."/>
            <person name="Pan J."/>
            <person name="Luo Z.H."/>
            <person name="Li M."/>
        </authorList>
    </citation>
    <scope>NUCLEOTIDE SEQUENCE [LARGE SCALE GENOMIC DNA]</scope>
    <source>
        <strain evidence="5">HyVt-45</strain>
    </source>
</reference>
<comment type="similarity">
    <text evidence="3">Belongs to the MoxR family.</text>
</comment>
<dbReference type="EMBL" id="DRKW01000132">
    <property type="protein sequence ID" value="HEB74036.1"/>
    <property type="molecule type" value="Genomic_DNA"/>
</dbReference>
<dbReference type="Gene3D" id="3.40.50.300">
    <property type="entry name" value="P-loop containing nucleotide triphosphate hydrolases"/>
    <property type="match status" value="1"/>
</dbReference>
<evidence type="ECO:0000256" key="1">
    <source>
        <dbReference type="ARBA" id="ARBA00022741"/>
    </source>
</evidence>
<dbReference type="PIRSF" id="PIRSF002849">
    <property type="entry name" value="AAA_ATPase_chaperone_MoxR_prd"/>
    <property type="match status" value="1"/>
</dbReference>
<evidence type="ECO:0000256" key="2">
    <source>
        <dbReference type="ARBA" id="ARBA00022840"/>
    </source>
</evidence>
<dbReference type="InterPro" id="IPR003593">
    <property type="entry name" value="AAA+_ATPase"/>
</dbReference>
<dbReference type="Proteomes" id="UP000886268">
    <property type="component" value="Unassembled WGS sequence"/>
</dbReference>
<evidence type="ECO:0000259" key="4">
    <source>
        <dbReference type="SMART" id="SM00382"/>
    </source>
</evidence>
<proteinExistence type="inferred from homology"/>
<evidence type="ECO:0000256" key="3">
    <source>
        <dbReference type="ARBA" id="ARBA00061607"/>
    </source>
</evidence>
<dbReference type="InterPro" id="IPR050764">
    <property type="entry name" value="CbbQ/NirQ/NorQ/GpvN"/>
</dbReference>
<dbReference type="SMART" id="SM00382">
    <property type="entry name" value="AAA"/>
    <property type="match status" value="1"/>
</dbReference>
<organism evidence="5">
    <name type="scientific">Desulfofervidus auxilii</name>
    <dbReference type="NCBI Taxonomy" id="1621989"/>
    <lineage>
        <taxon>Bacteria</taxon>
        <taxon>Pseudomonadati</taxon>
        <taxon>Thermodesulfobacteriota</taxon>
        <taxon>Candidatus Desulfofervidia</taxon>
        <taxon>Candidatus Desulfofervidales</taxon>
        <taxon>Candidatus Desulfofervidaceae</taxon>
        <taxon>Candidatus Desulfofervidus</taxon>
    </lineage>
</organism>
<comment type="caution">
    <text evidence="5">The sequence shown here is derived from an EMBL/GenBank/DDBJ whole genome shotgun (WGS) entry which is preliminary data.</text>
</comment>
<dbReference type="Pfam" id="PF07726">
    <property type="entry name" value="AAA_3"/>
    <property type="match status" value="1"/>
</dbReference>
<dbReference type="PANTHER" id="PTHR42759">
    <property type="entry name" value="MOXR FAMILY PROTEIN"/>
    <property type="match status" value="1"/>
</dbReference>
<dbReference type="SUPFAM" id="SSF52540">
    <property type="entry name" value="P-loop containing nucleoside triphosphate hydrolases"/>
    <property type="match status" value="1"/>
</dbReference>
<sequence>MDYIASIINELKRTIKGEETNIKIVLSAFLADGHVLLEGPPGTGKTTLAIAFSRVLGLRYRRIQFTSDLLPSDILGTYIYNQHSHKFEFSRGPIFNNLILADEINRASPKTQSALLEAMEEKQVTIEGNTFKLPAPFFVIATQNPLDYSGTFPLPITQLDRFMVRLKMDFPNKKAEKEILIEDDPREIAKSLPSVVNPDILLNIQKEIKSVHIDESLIEYILEIASRTRIHPQIKEGLSPRASLHLMRISKSFAYVNKRKFVIPDDIRTLFVPVASHRILCDIPSCDLKVFLEELILEIPFPK</sequence>
<dbReference type="InterPro" id="IPR041628">
    <property type="entry name" value="ChlI/MoxR_AAA_lid"/>
</dbReference>
<feature type="domain" description="AAA+ ATPase" evidence="4">
    <location>
        <begin position="31"/>
        <end position="172"/>
    </location>
</feature>
<keyword evidence="1" id="KW-0547">Nucleotide-binding</keyword>
<dbReference type="GO" id="GO:0005524">
    <property type="term" value="F:ATP binding"/>
    <property type="evidence" value="ECO:0007669"/>
    <property type="project" value="UniProtKB-KW"/>
</dbReference>
<accession>A0A7V1I3Y7</accession>
<evidence type="ECO:0000313" key="5">
    <source>
        <dbReference type="EMBL" id="HEB74036.1"/>
    </source>
</evidence>
<gene>
    <name evidence="5" type="ORF">ENJ03_02305</name>
</gene>
<protein>
    <submittedName>
        <fullName evidence="5">MoxR family ATPase</fullName>
    </submittedName>
</protein>
<dbReference type="GO" id="GO:0016887">
    <property type="term" value="F:ATP hydrolysis activity"/>
    <property type="evidence" value="ECO:0007669"/>
    <property type="project" value="InterPro"/>
</dbReference>
<dbReference type="CDD" id="cd00009">
    <property type="entry name" value="AAA"/>
    <property type="match status" value="1"/>
</dbReference>
<name>A0A7V1I3Y7_DESA2</name>
<dbReference type="AlphaFoldDB" id="A0A7V1I3Y7"/>
<dbReference type="FunFam" id="3.40.50.300:FF:000640">
    <property type="entry name" value="MoxR family ATPase"/>
    <property type="match status" value="1"/>
</dbReference>